<reference evidence="2 3" key="1">
    <citation type="submission" date="2016-10" db="EMBL/GenBank/DDBJ databases">
        <authorList>
            <person name="de Groot N.N."/>
        </authorList>
    </citation>
    <scope>NUCLEOTIDE SEQUENCE [LARGE SCALE GENOMIC DNA]</scope>
    <source>
        <strain evidence="2 3">GAS522</strain>
    </source>
</reference>
<proteinExistence type="predicted"/>
<feature type="region of interest" description="Disordered" evidence="1">
    <location>
        <begin position="503"/>
        <end position="523"/>
    </location>
</feature>
<accession>A0A1H5I5T8</accession>
<feature type="region of interest" description="Disordered" evidence="1">
    <location>
        <begin position="815"/>
        <end position="864"/>
    </location>
</feature>
<sequence>MDTLFKTSSTFASLSLKDLIEARDLFHYHLMNKKNVVATAVGLYRIRKSDPWPSHEHPSGSRPRKPKDIRRTLFNSEVRPYSWPCVYVFVSSWEYETDLAETDPSDVVPKSLYLPDGRTVPVCVIEGRKQPFAKDMQIRMDGRTPRNLLAPGSALVNNDSQGLTRLGTAGCIVRDGERYYVLTNRHVVGAPGTRITALQTHREIEIGATAKKGLTREDFHRIYPHFQSTNQRLLMDIGLVEVDDILQWKTAFPDIGPVKPVLDFYDNSLSLQLITMKVVGQAAVSGLIRGEIHALLYRYKAIGGSEYLSDFLIGPETYDLKKGRKRKDVGEERHKNENVALGVHHGDSGTLLFVERMEKETGDEEAKTNYYPFALLWGKEEFFEGRSALSYPYALATSLSTALDRLDLDLVRDINLDQEYVWGWVGHYVIGRSLGAPADLVTSAKLQAFIAKNLDLLSLEPDEGLDNNAKVIEKGDDKVHFVPLADVPDNVWKSNVNFRMVDGDDGKKHHKPGPGNRGKDDNKNHFADLDMTYLDGKTFLEMNVADPDAYLNPEAWVAYFAAMQPQYDKWAKLLKPDAPAEHGDAHWGALPFRVHQLFDIMVKAAKAGNQDLFLSAGGVLIHYIGDACQPLHASYLSQGNPARVVKRPTVDTKILEADGVHSGYEDDMVAYGVTNEDLAAKLKTRIGKLKSENIADIASGNDAAKAVIALIDATQTEIAPKDIVDEWVKLKKAGKSKAEKAAAMWDAFGDDTITCMARGTRYLAKIWQGAWDAGSGDTNIGEGGRRKESSIMDIYNDPDKLPSIPLDHYPANSSSDWSAIKRTASPAGSGPANASAKKKVAKKTAAKKTAKKVAVKKTKAKKKK</sequence>
<dbReference type="Proteomes" id="UP000183208">
    <property type="component" value="Unassembled WGS sequence"/>
</dbReference>
<dbReference type="InterPro" id="IPR008947">
    <property type="entry name" value="PLipase_C/P1_nuclease_dom_sf"/>
</dbReference>
<evidence type="ECO:0000256" key="1">
    <source>
        <dbReference type="SAM" id="MobiDB-lite"/>
    </source>
</evidence>
<gene>
    <name evidence="2" type="ORF">SAMN05444171_7146</name>
</gene>
<evidence type="ECO:0000313" key="3">
    <source>
        <dbReference type="Proteomes" id="UP000183208"/>
    </source>
</evidence>
<evidence type="ECO:0000313" key="2">
    <source>
        <dbReference type="EMBL" id="SEE35424.1"/>
    </source>
</evidence>
<dbReference type="SUPFAM" id="SSF48537">
    <property type="entry name" value="Phospholipase C/P1 nuclease"/>
    <property type="match status" value="2"/>
</dbReference>
<dbReference type="OrthoDB" id="267579at2"/>
<feature type="compositionally biased region" description="Basic residues" evidence="1">
    <location>
        <begin position="836"/>
        <end position="864"/>
    </location>
</feature>
<feature type="compositionally biased region" description="Low complexity" evidence="1">
    <location>
        <begin position="824"/>
        <end position="835"/>
    </location>
</feature>
<dbReference type="EMBL" id="FNTI01000001">
    <property type="protein sequence ID" value="SEE35424.1"/>
    <property type="molecule type" value="Genomic_DNA"/>
</dbReference>
<dbReference type="Gene3D" id="1.10.575.10">
    <property type="entry name" value="P1 Nuclease"/>
    <property type="match status" value="1"/>
</dbReference>
<dbReference type="GO" id="GO:0016788">
    <property type="term" value="F:hydrolase activity, acting on ester bonds"/>
    <property type="evidence" value="ECO:0007669"/>
    <property type="project" value="InterPro"/>
</dbReference>
<dbReference type="AlphaFoldDB" id="A0A1H5I5T8"/>
<dbReference type="RefSeq" id="WP_074828993.1">
    <property type="nucleotide sequence ID" value="NZ_FNTI01000001.1"/>
</dbReference>
<name>A0A1H5I5T8_9BRAD</name>
<evidence type="ECO:0008006" key="4">
    <source>
        <dbReference type="Google" id="ProtNLM"/>
    </source>
</evidence>
<organism evidence="2 3">
    <name type="scientific">Bradyrhizobium lablabi</name>
    <dbReference type="NCBI Taxonomy" id="722472"/>
    <lineage>
        <taxon>Bacteria</taxon>
        <taxon>Pseudomonadati</taxon>
        <taxon>Pseudomonadota</taxon>
        <taxon>Alphaproteobacteria</taxon>
        <taxon>Hyphomicrobiales</taxon>
        <taxon>Nitrobacteraceae</taxon>
        <taxon>Bradyrhizobium</taxon>
    </lineage>
</organism>
<protein>
    <recommendedName>
        <fullName evidence="4">S1/P1 Nuclease</fullName>
    </recommendedName>
</protein>